<gene>
    <name evidence="1" type="ORF">A3J48_01065</name>
</gene>
<dbReference type="Proteomes" id="UP000176786">
    <property type="component" value="Unassembled WGS sequence"/>
</dbReference>
<dbReference type="InterPro" id="IPR038735">
    <property type="entry name" value="MSMEG_1276-like_NTP-PPase_dom"/>
</dbReference>
<dbReference type="CDD" id="cd11532">
    <property type="entry name" value="NTP-PPase_COG4997"/>
    <property type="match status" value="1"/>
</dbReference>
<dbReference type="AlphaFoldDB" id="A0A1F5P7L1"/>
<dbReference type="EMBL" id="MFES01000020">
    <property type="protein sequence ID" value="OGE85911.1"/>
    <property type="molecule type" value="Genomic_DNA"/>
</dbReference>
<name>A0A1F5P7L1_9BACT</name>
<evidence type="ECO:0008006" key="3">
    <source>
        <dbReference type="Google" id="ProtNLM"/>
    </source>
</evidence>
<evidence type="ECO:0000313" key="1">
    <source>
        <dbReference type="EMBL" id="OGE85911.1"/>
    </source>
</evidence>
<comment type="caution">
    <text evidence="1">The sequence shown here is derived from an EMBL/GenBank/DDBJ whole genome shotgun (WGS) entry which is preliminary data.</text>
</comment>
<protein>
    <recommendedName>
        <fullName evidence="3">Phosphoribosyl-ATP pyrophosphohydrolase</fullName>
    </recommendedName>
</protein>
<proteinExistence type="predicted"/>
<evidence type="ECO:0000313" key="2">
    <source>
        <dbReference type="Proteomes" id="UP000176786"/>
    </source>
</evidence>
<dbReference type="STRING" id="1817832.A3J48_01065"/>
<reference evidence="1 2" key="1">
    <citation type="journal article" date="2016" name="Nat. Commun.">
        <title>Thousands of microbial genomes shed light on interconnected biogeochemical processes in an aquifer system.</title>
        <authorList>
            <person name="Anantharaman K."/>
            <person name="Brown C.T."/>
            <person name="Hug L.A."/>
            <person name="Sharon I."/>
            <person name="Castelle C.J."/>
            <person name="Probst A.J."/>
            <person name="Thomas B.C."/>
            <person name="Singh A."/>
            <person name="Wilkins M.J."/>
            <person name="Karaoz U."/>
            <person name="Brodie E.L."/>
            <person name="Williams K.H."/>
            <person name="Hubbard S.S."/>
            <person name="Banfield J.F."/>
        </authorList>
    </citation>
    <scope>NUCLEOTIDE SEQUENCE [LARGE SCALE GENOMIC DNA]</scope>
</reference>
<sequence>MKKRIYYNKLIRDKMPEEIHKMGGNLQSRKLPEKEFERELLKKVGEEASGLLKVKSKKSLVAELADIIDVIDEISKHKKISKAELKNAQKHNRKQKGGFSKRIFLISTTDHGYRTNEKKYKS</sequence>
<accession>A0A1F5P7L1</accession>
<organism evidence="1 2">
    <name type="scientific">Candidatus Doudnabacteria bacterium RIFCSPHIGHO2_02_FULL_46_11</name>
    <dbReference type="NCBI Taxonomy" id="1817832"/>
    <lineage>
        <taxon>Bacteria</taxon>
        <taxon>Candidatus Doudnaibacteriota</taxon>
    </lineage>
</organism>